<reference evidence="3 4" key="1">
    <citation type="submission" date="2020-05" db="EMBL/GenBank/DDBJ databases">
        <authorList>
            <person name="Mo P."/>
        </authorList>
    </citation>
    <scope>NUCLEOTIDE SEQUENCE [LARGE SCALE GENOMIC DNA]</scope>
    <source>
        <strain evidence="3 4">Gen01</strain>
    </source>
</reference>
<dbReference type="Proteomes" id="UP000505377">
    <property type="component" value="Chromosome"/>
</dbReference>
<feature type="region of interest" description="Disordered" evidence="1">
    <location>
        <begin position="235"/>
        <end position="261"/>
    </location>
</feature>
<feature type="region of interest" description="Disordered" evidence="1">
    <location>
        <begin position="1"/>
        <end position="63"/>
    </location>
</feature>
<proteinExistence type="predicted"/>
<dbReference type="InterPro" id="IPR001387">
    <property type="entry name" value="Cro/C1-type_HTH"/>
</dbReference>
<gene>
    <name evidence="3" type="ORF">HOP40_14645</name>
</gene>
<dbReference type="KEGG" id="pbro:HOP40_14645"/>
<keyword evidence="4" id="KW-1185">Reference proteome</keyword>
<dbReference type="InterPro" id="IPR010982">
    <property type="entry name" value="Lambda_DNA-bd_dom_sf"/>
</dbReference>
<accession>A0A6M6JG12</accession>
<dbReference type="GO" id="GO:0003677">
    <property type="term" value="F:DNA binding"/>
    <property type="evidence" value="ECO:0007669"/>
    <property type="project" value="InterPro"/>
</dbReference>
<protein>
    <submittedName>
        <fullName evidence="3">Helix-turn-helix transcriptional regulator</fullName>
    </submittedName>
</protein>
<evidence type="ECO:0000256" key="1">
    <source>
        <dbReference type="SAM" id="MobiDB-lite"/>
    </source>
</evidence>
<dbReference type="EMBL" id="CP053564">
    <property type="protein sequence ID" value="QJY46904.1"/>
    <property type="molecule type" value="Genomic_DNA"/>
</dbReference>
<evidence type="ECO:0000259" key="2">
    <source>
        <dbReference type="PROSITE" id="PS50943"/>
    </source>
</evidence>
<dbReference type="SMART" id="SM00530">
    <property type="entry name" value="HTH_XRE"/>
    <property type="match status" value="1"/>
</dbReference>
<name>A0A6M6JG12_9PSEU</name>
<evidence type="ECO:0000313" key="4">
    <source>
        <dbReference type="Proteomes" id="UP000505377"/>
    </source>
</evidence>
<dbReference type="AlphaFoldDB" id="A0A6M6JG12"/>
<feature type="domain" description="HTH cro/C1-type" evidence="2">
    <location>
        <begin position="51"/>
        <end position="83"/>
    </location>
</feature>
<dbReference type="RefSeq" id="WP_172158841.1">
    <property type="nucleotide sequence ID" value="NZ_CP053564.1"/>
</dbReference>
<organism evidence="3 4">
    <name type="scientific">Pseudonocardia broussonetiae</name>
    <dbReference type="NCBI Taxonomy" id="2736640"/>
    <lineage>
        <taxon>Bacteria</taxon>
        <taxon>Bacillati</taxon>
        <taxon>Actinomycetota</taxon>
        <taxon>Actinomycetes</taxon>
        <taxon>Pseudonocardiales</taxon>
        <taxon>Pseudonocardiaceae</taxon>
        <taxon>Pseudonocardia</taxon>
    </lineage>
</organism>
<sequence>MSTPTGADGVPTSALREARAARGWSQSGAAGALRALAERRGGPDASAASLKTQLSRWENGHARPEPEYRALLAELYGRSAEELGLAVGPPGPPDGRERLRGALAAAAAVDDGVVRQWAAQLESARRVDDELGAAGSAGVTAALVAQLVSTLRHTAAPARRPALAAVLSGAAALAGRHALDDDDPDAAWGHLDTAAAAAREAGSPVLVVAALVGRAEVLREIGDARGAAALLADPALPTDPNIPTGPAVPTEPAFPDDAARAPEQEPLPAADRARLDAARAVALAAAGKAEAARRALAAPPIDAAHPQGVGIEWADVHHRHGQALLELGDPAAAARLESGLAAGPRSARTRAGLHADLARALAGSDPGSAAGHAREARALALRIGARRLTARLGSTS</sequence>
<dbReference type="Gene3D" id="1.10.260.40">
    <property type="entry name" value="lambda repressor-like DNA-binding domains"/>
    <property type="match status" value="1"/>
</dbReference>
<evidence type="ECO:0000313" key="3">
    <source>
        <dbReference type="EMBL" id="QJY46904.1"/>
    </source>
</evidence>
<dbReference type="CDD" id="cd00093">
    <property type="entry name" value="HTH_XRE"/>
    <property type="match status" value="1"/>
</dbReference>
<dbReference type="PROSITE" id="PS50943">
    <property type="entry name" value="HTH_CROC1"/>
    <property type="match status" value="1"/>
</dbReference>